<feature type="transmembrane region" description="Helical" evidence="7">
    <location>
        <begin position="325"/>
        <end position="345"/>
    </location>
</feature>
<feature type="domain" description="GtrA/DPMS transmembrane" evidence="9">
    <location>
        <begin position="234"/>
        <end position="350"/>
    </location>
</feature>
<comment type="similarity">
    <text evidence="2">Belongs to the glycosyltransferase 2 family.</text>
</comment>
<feature type="domain" description="Glycosyltransferase 2-like" evidence="8">
    <location>
        <begin position="4"/>
        <end position="170"/>
    </location>
</feature>
<protein>
    <submittedName>
        <fullName evidence="10">Dolichol monophosphate mannose synthase</fullName>
    </submittedName>
</protein>
<comment type="subcellular location">
    <subcellularLocation>
        <location evidence="1">Membrane</location>
        <topology evidence="1">Multi-pass membrane protein</topology>
    </subcellularLocation>
</comment>
<dbReference type="RefSeq" id="WP_188741840.1">
    <property type="nucleotide sequence ID" value="NZ_BAABFW010000003.1"/>
</dbReference>
<dbReference type="PANTHER" id="PTHR48090:SF7">
    <property type="entry name" value="RFBJ PROTEIN"/>
    <property type="match status" value="1"/>
</dbReference>
<dbReference type="EMBL" id="BMMD01000002">
    <property type="protein sequence ID" value="GGJ69854.1"/>
    <property type="molecule type" value="Genomic_DNA"/>
</dbReference>
<keyword evidence="11" id="KW-1185">Reference proteome</keyword>
<evidence type="ECO:0000256" key="2">
    <source>
        <dbReference type="ARBA" id="ARBA00006739"/>
    </source>
</evidence>
<dbReference type="InterPro" id="IPR007267">
    <property type="entry name" value="GtrA_DPMS_TM"/>
</dbReference>
<dbReference type="GO" id="GO:0000271">
    <property type="term" value="P:polysaccharide biosynthetic process"/>
    <property type="evidence" value="ECO:0007669"/>
    <property type="project" value="InterPro"/>
</dbReference>
<reference evidence="10" key="1">
    <citation type="journal article" date="2014" name="Int. J. Syst. Evol. Microbiol.">
        <title>Complete genome sequence of Corynebacterium casei LMG S-19264T (=DSM 44701T), isolated from a smear-ripened cheese.</title>
        <authorList>
            <consortium name="US DOE Joint Genome Institute (JGI-PGF)"/>
            <person name="Walter F."/>
            <person name="Albersmeier A."/>
            <person name="Kalinowski J."/>
            <person name="Ruckert C."/>
        </authorList>
    </citation>
    <scope>NUCLEOTIDE SEQUENCE</scope>
    <source>
        <strain evidence="10">CGMCC 1.8984</strain>
    </source>
</reference>
<sequence>MSVTVIVPTFNEAPNVEELVRRIESVVDLDAEILFVDDSTDDTPSVIEAVANTSRVPVRLLHRSEPHGGLSGAVVEGIRDSTREWCLVMDGDLQHPPEMIPVLLETGRQTDADVVVASRHVAGGSDAGLNGWLRRVVSNGSIALTRAMFPNRLRNCTDPMTGFFAFRRGSVVIDRLRPQGFKILLEILARHRLRVVEEPFVFGSRHAGESKADIGQGLRFAHQLASLRFGRMSRFAVIGALGAIGNVLLMAGMVALGIPYLLAAAVAAIVTIVANFALQERFVFHDLRHEGRGLWSRFAHSFAYNAADATARLPLLWWLVEITSIPSVIAQAVTLAVAFVLRFVFHSRIVYRPRRTTPVSPLLAEPKAPLPGTIPSPTGAEVVTGTAGHDR</sequence>
<evidence type="ECO:0000256" key="6">
    <source>
        <dbReference type="ARBA" id="ARBA00023136"/>
    </source>
</evidence>
<dbReference type="Pfam" id="PF04138">
    <property type="entry name" value="GtrA_DPMS_TM"/>
    <property type="match status" value="1"/>
</dbReference>
<evidence type="ECO:0000313" key="11">
    <source>
        <dbReference type="Proteomes" id="UP000636956"/>
    </source>
</evidence>
<reference evidence="10" key="2">
    <citation type="submission" date="2020-09" db="EMBL/GenBank/DDBJ databases">
        <authorList>
            <person name="Sun Q."/>
            <person name="Zhou Y."/>
        </authorList>
    </citation>
    <scope>NUCLEOTIDE SEQUENCE</scope>
    <source>
        <strain evidence="10">CGMCC 1.8984</strain>
    </source>
</reference>
<dbReference type="GO" id="GO:0016020">
    <property type="term" value="C:membrane"/>
    <property type="evidence" value="ECO:0007669"/>
    <property type="project" value="UniProtKB-SubCell"/>
</dbReference>
<dbReference type="Pfam" id="PF00535">
    <property type="entry name" value="Glycos_transf_2"/>
    <property type="match status" value="1"/>
</dbReference>
<feature type="transmembrane region" description="Helical" evidence="7">
    <location>
        <begin position="235"/>
        <end position="254"/>
    </location>
</feature>
<keyword evidence="5 7" id="KW-1133">Transmembrane helix</keyword>
<dbReference type="Gene3D" id="3.90.550.10">
    <property type="entry name" value="Spore Coat Polysaccharide Biosynthesis Protein SpsA, Chain A"/>
    <property type="match status" value="1"/>
</dbReference>
<evidence type="ECO:0000259" key="9">
    <source>
        <dbReference type="Pfam" id="PF04138"/>
    </source>
</evidence>
<dbReference type="Proteomes" id="UP000636956">
    <property type="component" value="Unassembled WGS sequence"/>
</dbReference>
<keyword evidence="4 7" id="KW-0812">Transmembrane</keyword>
<dbReference type="InterPro" id="IPR050256">
    <property type="entry name" value="Glycosyltransferase_2"/>
</dbReference>
<proteinExistence type="inferred from homology"/>
<evidence type="ECO:0000256" key="4">
    <source>
        <dbReference type="ARBA" id="ARBA00022692"/>
    </source>
</evidence>
<dbReference type="GO" id="GO:0004582">
    <property type="term" value="F:dolichyl-phosphate beta-D-mannosyltransferase activity"/>
    <property type="evidence" value="ECO:0007669"/>
    <property type="project" value="InterPro"/>
</dbReference>
<name>A0A917PBH2_9MICO</name>
<feature type="transmembrane region" description="Helical" evidence="7">
    <location>
        <begin position="260"/>
        <end position="278"/>
    </location>
</feature>
<evidence type="ECO:0000259" key="8">
    <source>
        <dbReference type="Pfam" id="PF00535"/>
    </source>
</evidence>
<keyword evidence="6 7" id="KW-0472">Membrane</keyword>
<dbReference type="InterPro" id="IPR039528">
    <property type="entry name" value="DPM1-like"/>
</dbReference>
<dbReference type="SUPFAM" id="SSF53448">
    <property type="entry name" value="Nucleotide-diphospho-sugar transferases"/>
    <property type="match status" value="1"/>
</dbReference>
<evidence type="ECO:0000256" key="7">
    <source>
        <dbReference type="SAM" id="Phobius"/>
    </source>
</evidence>
<comment type="caution">
    <text evidence="10">The sequence shown here is derived from an EMBL/GenBank/DDBJ whole genome shotgun (WGS) entry which is preliminary data.</text>
</comment>
<dbReference type="CDD" id="cd06442">
    <property type="entry name" value="DPM1_like"/>
    <property type="match status" value="1"/>
</dbReference>
<dbReference type="PANTHER" id="PTHR48090">
    <property type="entry name" value="UNDECAPRENYL-PHOSPHATE 4-DEOXY-4-FORMAMIDO-L-ARABINOSE TRANSFERASE-RELATED"/>
    <property type="match status" value="1"/>
</dbReference>
<evidence type="ECO:0000256" key="3">
    <source>
        <dbReference type="ARBA" id="ARBA00022679"/>
    </source>
</evidence>
<evidence type="ECO:0000313" key="10">
    <source>
        <dbReference type="EMBL" id="GGJ69854.1"/>
    </source>
</evidence>
<keyword evidence="3" id="KW-0808">Transferase</keyword>
<dbReference type="InterPro" id="IPR001173">
    <property type="entry name" value="Glyco_trans_2-like"/>
</dbReference>
<organism evidence="10 11">
    <name type="scientific">Agromyces bauzanensis</name>
    <dbReference type="NCBI Taxonomy" id="1308924"/>
    <lineage>
        <taxon>Bacteria</taxon>
        <taxon>Bacillati</taxon>
        <taxon>Actinomycetota</taxon>
        <taxon>Actinomycetes</taxon>
        <taxon>Micrococcales</taxon>
        <taxon>Microbacteriaceae</taxon>
        <taxon>Agromyces</taxon>
    </lineage>
</organism>
<evidence type="ECO:0000256" key="5">
    <source>
        <dbReference type="ARBA" id="ARBA00022989"/>
    </source>
</evidence>
<dbReference type="AlphaFoldDB" id="A0A917PBH2"/>
<dbReference type="InterPro" id="IPR029044">
    <property type="entry name" value="Nucleotide-diphossugar_trans"/>
</dbReference>
<evidence type="ECO:0000256" key="1">
    <source>
        <dbReference type="ARBA" id="ARBA00004141"/>
    </source>
</evidence>
<gene>
    <name evidence="10" type="ORF">GCM10011372_04640</name>
</gene>
<accession>A0A917PBH2</accession>